<dbReference type="EMBL" id="CAWUPB010000913">
    <property type="protein sequence ID" value="CAK7329809.1"/>
    <property type="molecule type" value="Genomic_DNA"/>
</dbReference>
<keyword evidence="2" id="KW-1185">Reference proteome</keyword>
<accession>A0AAV1R8W1</accession>
<name>A0AAV1R8W1_9ROSI</name>
<evidence type="ECO:0000313" key="2">
    <source>
        <dbReference type="Proteomes" id="UP001314170"/>
    </source>
</evidence>
<reference evidence="1 2" key="1">
    <citation type="submission" date="2024-01" db="EMBL/GenBank/DDBJ databases">
        <authorList>
            <person name="Waweru B."/>
        </authorList>
    </citation>
    <scope>NUCLEOTIDE SEQUENCE [LARGE SCALE GENOMIC DNA]</scope>
</reference>
<protein>
    <submittedName>
        <fullName evidence="1">Uncharacterized protein</fullName>
    </submittedName>
</protein>
<dbReference type="Proteomes" id="UP001314170">
    <property type="component" value="Unassembled WGS sequence"/>
</dbReference>
<gene>
    <name evidence="1" type="ORF">DCAF_LOCUS7572</name>
</gene>
<dbReference type="AlphaFoldDB" id="A0AAV1R8W1"/>
<proteinExistence type="predicted"/>
<sequence length="162" mass="18040">MAGPVTLPPLRNITRPFEGLVAIKISIRDLKSLSSFVNLVSLSVERVKNAKPALHLSIQEYRIRNVCSVENLQKRFPLVDGVKRKLLSQRLQVTFASLIKSREKLKSPGKKVKNEIASGGPNIGTDHYTVEDAHGVRMGGLGSSEMQRQRFSFEIEKLKSTS</sequence>
<comment type="caution">
    <text evidence="1">The sequence shown here is derived from an EMBL/GenBank/DDBJ whole genome shotgun (WGS) entry which is preliminary data.</text>
</comment>
<evidence type="ECO:0000313" key="1">
    <source>
        <dbReference type="EMBL" id="CAK7329809.1"/>
    </source>
</evidence>
<organism evidence="1 2">
    <name type="scientific">Dovyalis caffra</name>
    <dbReference type="NCBI Taxonomy" id="77055"/>
    <lineage>
        <taxon>Eukaryota</taxon>
        <taxon>Viridiplantae</taxon>
        <taxon>Streptophyta</taxon>
        <taxon>Embryophyta</taxon>
        <taxon>Tracheophyta</taxon>
        <taxon>Spermatophyta</taxon>
        <taxon>Magnoliopsida</taxon>
        <taxon>eudicotyledons</taxon>
        <taxon>Gunneridae</taxon>
        <taxon>Pentapetalae</taxon>
        <taxon>rosids</taxon>
        <taxon>fabids</taxon>
        <taxon>Malpighiales</taxon>
        <taxon>Salicaceae</taxon>
        <taxon>Flacourtieae</taxon>
        <taxon>Dovyalis</taxon>
    </lineage>
</organism>